<comment type="catalytic activity">
    <reaction evidence="1 9">
        <text>Endohydrolysis of (1-&gt;4)-beta-D-xylosidic linkages in xylans.</text>
        <dbReference type="EC" id="3.2.1.8"/>
    </reaction>
</comment>
<reference evidence="12 13" key="1">
    <citation type="submission" date="2017-08" db="EMBL/GenBank/DDBJ databases">
        <title>Infants hospitalized years apart are colonized by the same room-sourced microbial strains.</title>
        <authorList>
            <person name="Brooks B."/>
            <person name="Olm M.R."/>
            <person name="Firek B.A."/>
            <person name="Baker R."/>
            <person name="Thomas B.C."/>
            <person name="Morowitz M.J."/>
            <person name="Banfield J.F."/>
        </authorList>
    </citation>
    <scope>NUCLEOTIDE SEQUENCE [LARGE SCALE GENOMIC DNA]</scope>
    <source>
        <strain evidence="12">S2_005_002_R2_33</strain>
    </source>
</reference>
<evidence type="ECO:0000313" key="12">
    <source>
        <dbReference type="EMBL" id="PZQ57570.1"/>
    </source>
</evidence>
<name>A0A2W5R260_9SPHN</name>
<proteinExistence type="inferred from homology"/>
<feature type="region of interest" description="Disordered" evidence="10">
    <location>
        <begin position="337"/>
        <end position="363"/>
    </location>
</feature>
<evidence type="ECO:0000313" key="13">
    <source>
        <dbReference type="Proteomes" id="UP000249082"/>
    </source>
</evidence>
<comment type="caution">
    <text evidence="12">The sequence shown here is derived from an EMBL/GenBank/DDBJ whole genome shotgun (WGS) entry which is preliminary data.</text>
</comment>
<keyword evidence="4" id="KW-0732">Signal</keyword>
<evidence type="ECO:0000256" key="4">
    <source>
        <dbReference type="ARBA" id="ARBA00022729"/>
    </source>
</evidence>
<dbReference type="EC" id="3.2.1.8" evidence="9"/>
<gene>
    <name evidence="12" type="ORF">DI555_01165</name>
</gene>
<evidence type="ECO:0000256" key="3">
    <source>
        <dbReference type="ARBA" id="ARBA00022651"/>
    </source>
</evidence>
<evidence type="ECO:0000256" key="5">
    <source>
        <dbReference type="ARBA" id="ARBA00022801"/>
    </source>
</evidence>
<keyword evidence="5 9" id="KW-0378">Hydrolase</keyword>
<dbReference type="EMBL" id="QFPX01000001">
    <property type="protein sequence ID" value="PZQ57570.1"/>
    <property type="molecule type" value="Genomic_DNA"/>
</dbReference>
<dbReference type="Gene3D" id="3.20.20.80">
    <property type="entry name" value="Glycosidases"/>
    <property type="match status" value="1"/>
</dbReference>
<keyword evidence="3 12" id="KW-0858">Xylan degradation</keyword>
<dbReference type="SUPFAM" id="SSF51445">
    <property type="entry name" value="(Trans)glycosidases"/>
    <property type="match status" value="1"/>
</dbReference>
<organism evidence="12 13">
    <name type="scientific">Novosphingobium pentaromativorans</name>
    <dbReference type="NCBI Taxonomy" id="205844"/>
    <lineage>
        <taxon>Bacteria</taxon>
        <taxon>Pseudomonadati</taxon>
        <taxon>Pseudomonadota</taxon>
        <taxon>Alphaproteobacteria</taxon>
        <taxon>Sphingomonadales</taxon>
        <taxon>Sphingomonadaceae</taxon>
        <taxon>Novosphingobium</taxon>
    </lineage>
</organism>
<keyword evidence="7 9" id="KW-0326">Glycosidase</keyword>
<evidence type="ECO:0000256" key="8">
    <source>
        <dbReference type="ARBA" id="ARBA00023326"/>
    </source>
</evidence>
<protein>
    <recommendedName>
        <fullName evidence="9">Beta-xylanase</fullName>
        <ecNumber evidence="9">3.2.1.8</ecNumber>
    </recommendedName>
</protein>
<evidence type="ECO:0000256" key="7">
    <source>
        <dbReference type="ARBA" id="ARBA00023295"/>
    </source>
</evidence>
<dbReference type="PRINTS" id="PR00134">
    <property type="entry name" value="GLHYDRLASE10"/>
</dbReference>
<keyword evidence="8 9" id="KW-0624">Polysaccharide degradation</keyword>
<dbReference type="PANTHER" id="PTHR31490">
    <property type="entry name" value="GLYCOSYL HYDROLASE"/>
    <property type="match status" value="1"/>
</dbReference>
<comment type="similarity">
    <text evidence="2 9">Belongs to the glycosyl hydrolase 10 (cellulase F) family.</text>
</comment>
<dbReference type="InterPro" id="IPR001000">
    <property type="entry name" value="GH10_dom"/>
</dbReference>
<dbReference type="PANTHER" id="PTHR31490:SF88">
    <property type="entry name" value="BETA-XYLANASE"/>
    <property type="match status" value="1"/>
</dbReference>
<evidence type="ECO:0000256" key="6">
    <source>
        <dbReference type="ARBA" id="ARBA00023277"/>
    </source>
</evidence>
<dbReference type="InterPro" id="IPR017853">
    <property type="entry name" value="GH"/>
</dbReference>
<dbReference type="InterPro" id="IPR044846">
    <property type="entry name" value="GH10"/>
</dbReference>
<dbReference type="Proteomes" id="UP000249082">
    <property type="component" value="Unassembled WGS sequence"/>
</dbReference>
<dbReference type="Pfam" id="PF00331">
    <property type="entry name" value="Glyco_hydro_10"/>
    <property type="match status" value="1"/>
</dbReference>
<evidence type="ECO:0000256" key="2">
    <source>
        <dbReference type="ARBA" id="ARBA00007495"/>
    </source>
</evidence>
<evidence type="ECO:0000256" key="1">
    <source>
        <dbReference type="ARBA" id="ARBA00000681"/>
    </source>
</evidence>
<feature type="domain" description="GH10" evidence="11">
    <location>
        <begin position="37"/>
        <end position="375"/>
    </location>
</feature>
<sequence>MPGEIPPRDGRSITRRRLLALASGMAVSAFLPDVAFGAATMKLDTIARSRGLRYGTAVSASQLDDPELVRLLREECSVITGENEFKWKYLERKPDQFDPSKALRISRFADEHGFFMRGHTFAWNQDDRLPAWLLDRESELKANGGAKLISLMNRHATFLANTFPNIRSWDCVNEALQVRDGHMKNSLYTRVLGEDFFDLAFELMREHAPNAQGVYNGNMCWEANPAHRNGVLRLLERSLKRGVRLEALGVQSHLGNTLGRKRDEKGWRRFLEDVQGMGLQVIVTELDCADRNLKEKDFARRDAEVAAFVKGYLDLTLSFTNVAQVVSWGLTDKHSNLNRKSYPEKRRRPDGLSMRGDPFDDSLQPKPMYAAIASALAAAPQRRV</sequence>
<evidence type="ECO:0000256" key="9">
    <source>
        <dbReference type="RuleBase" id="RU361174"/>
    </source>
</evidence>
<dbReference type="GO" id="GO:0045493">
    <property type="term" value="P:xylan catabolic process"/>
    <property type="evidence" value="ECO:0007669"/>
    <property type="project" value="UniProtKB-KW"/>
</dbReference>
<feature type="compositionally biased region" description="Basic and acidic residues" evidence="10">
    <location>
        <begin position="337"/>
        <end position="350"/>
    </location>
</feature>
<dbReference type="PROSITE" id="PS51760">
    <property type="entry name" value="GH10_2"/>
    <property type="match status" value="1"/>
</dbReference>
<evidence type="ECO:0000256" key="10">
    <source>
        <dbReference type="SAM" id="MobiDB-lite"/>
    </source>
</evidence>
<evidence type="ECO:0000259" key="11">
    <source>
        <dbReference type="PROSITE" id="PS51760"/>
    </source>
</evidence>
<dbReference type="SMART" id="SM00633">
    <property type="entry name" value="Glyco_10"/>
    <property type="match status" value="1"/>
</dbReference>
<keyword evidence="6 9" id="KW-0119">Carbohydrate metabolism</keyword>
<dbReference type="AlphaFoldDB" id="A0A2W5R260"/>
<accession>A0A2W5R260</accession>
<dbReference type="GO" id="GO:0031176">
    <property type="term" value="F:endo-1,4-beta-xylanase activity"/>
    <property type="evidence" value="ECO:0007669"/>
    <property type="project" value="UniProtKB-EC"/>
</dbReference>